<accession>A0A067MQC8</accession>
<proteinExistence type="predicted"/>
<evidence type="ECO:0000256" key="1">
    <source>
        <dbReference type="SAM" id="MobiDB-lite"/>
    </source>
</evidence>
<sequence>MPSPRSQRSDVAVCSYGIVLAVAAMHRYEGSTDVGDPGRLARRRLSDLAVDPVGSWLAVGPSVLELLHDTRILPMDEVERFIWPDVPPWVGEGSVSAGQGQFMTESTCPLRQK</sequence>
<dbReference type="AlphaFoldDB" id="A0A067MQC8"/>
<feature type="compositionally biased region" description="Polar residues" evidence="1">
    <location>
        <begin position="96"/>
        <end position="113"/>
    </location>
</feature>
<protein>
    <submittedName>
        <fullName evidence="2">Uncharacterized protein</fullName>
    </submittedName>
</protein>
<name>A0A067MQC8_BOTB1</name>
<dbReference type="InParanoid" id="A0A067MQC8"/>
<evidence type="ECO:0000313" key="2">
    <source>
        <dbReference type="EMBL" id="KDQ17774.1"/>
    </source>
</evidence>
<feature type="region of interest" description="Disordered" evidence="1">
    <location>
        <begin position="94"/>
        <end position="113"/>
    </location>
</feature>
<reference evidence="3" key="1">
    <citation type="journal article" date="2014" name="Proc. Natl. Acad. Sci. U.S.A.">
        <title>Extensive sampling of basidiomycete genomes demonstrates inadequacy of the white-rot/brown-rot paradigm for wood decay fungi.</title>
        <authorList>
            <person name="Riley R."/>
            <person name="Salamov A.A."/>
            <person name="Brown D.W."/>
            <person name="Nagy L.G."/>
            <person name="Floudas D."/>
            <person name="Held B.W."/>
            <person name="Levasseur A."/>
            <person name="Lombard V."/>
            <person name="Morin E."/>
            <person name="Otillar R."/>
            <person name="Lindquist E.A."/>
            <person name="Sun H."/>
            <person name="LaButti K.M."/>
            <person name="Schmutz J."/>
            <person name="Jabbour D."/>
            <person name="Luo H."/>
            <person name="Baker S.E."/>
            <person name="Pisabarro A.G."/>
            <person name="Walton J.D."/>
            <person name="Blanchette R.A."/>
            <person name="Henrissat B."/>
            <person name="Martin F."/>
            <person name="Cullen D."/>
            <person name="Hibbett D.S."/>
            <person name="Grigoriev I.V."/>
        </authorList>
    </citation>
    <scope>NUCLEOTIDE SEQUENCE [LARGE SCALE GENOMIC DNA]</scope>
    <source>
        <strain evidence="3">FD-172 SS1</strain>
    </source>
</reference>
<dbReference type="Proteomes" id="UP000027195">
    <property type="component" value="Unassembled WGS sequence"/>
</dbReference>
<evidence type="ECO:0000313" key="3">
    <source>
        <dbReference type="Proteomes" id="UP000027195"/>
    </source>
</evidence>
<keyword evidence="3" id="KW-1185">Reference proteome</keyword>
<dbReference type="HOGENOM" id="CLU_2133119_0_0_1"/>
<dbReference type="EMBL" id="KL198023">
    <property type="protein sequence ID" value="KDQ17774.1"/>
    <property type="molecule type" value="Genomic_DNA"/>
</dbReference>
<gene>
    <name evidence="2" type="ORF">BOTBODRAFT_582816</name>
</gene>
<organism evidence="2 3">
    <name type="scientific">Botryobasidium botryosum (strain FD-172 SS1)</name>
    <dbReference type="NCBI Taxonomy" id="930990"/>
    <lineage>
        <taxon>Eukaryota</taxon>
        <taxon>Fungi</taxon>
        <taxon>Dikarya</taxon>
        <taxon>Basidiomycota</taxon>
        <taxon>Agaricomycotina</taxon>
        <taxon>Agaricomycetes</taxon>
        <taxon>Cantharellales</taxon>
        <taxon>Botryobasidiaceae</taxon>
        <taxon>Botryobasidium</taxon>
    </lineage>
</organism>